<dbReference type="GO" id="GO:0051879">
    <property type="term" value="F:Hsp90 protein binding"/>
    <property type="evidence" value="ECO:0007669"/>
    <property type="project" value="TreeGrafter"/>
</dbReference>
<keyword evidence="5" id="KW-1133">Transmembrane helix</keyword>
<dbReference type="SMART" id="SM00028">
    <property type="entry name" value="TPR"/>
    <property type="match status" value="3"/>
</dbReference>
<comment type="caution">
    <text evidence="6">The sequence shown here is derived from an EMBL/GenBank/DDBJ whole genome shotgun (WGS) entry which is preliminary data.</text>
</comment>
<keyword evidence="7" id="KW-1185">Reference proteome</keyword>
<feature type="repeat" description="TPR" evidence="3">
    <location>
        <begin position="39"/>
        <end position="72"/>
    </location>
</feature>
<dbReference type="OrthoDB" id="445564at2759"/>
<dbReference type="InterPro" id="IPR013105">
    <property type="entry name" value="TPR_2"/>
</dbReference>
<evidence type="ECO:0000256" key="3">
    <source>
        <dbReference type="PROSITE-ProRule" id="PRU00339"/>
    </source>
</evidence>
<dbReference type="SUPFAM" id="SSF48452">
    <property type="entry name" value="TPR-like"/>
    <property type="match status" value="1"/>
</dbReference>
<dbReference type="InterPro" id="IPR019734">
    <property type="entry name" value="TPR_rpt"/>
</dbReference>
<dbReference type="InterPro" id="IPR011990">
    <property type="entry name" value="TPR-like_helical_dom_sf"/>
</dbReference>
<evidence type="ECO:0000256" key="4">
    <source>
        <dbReference type="SAM" id="MobiDB-lite"/>
    </source>
</evidence>
<dbReference type="PROSITE" id="PS50005">
    <property type="entry name" value="TPR"/>
    <property type="match status" value="2"/>
</dbReference>
<dbReference type="AlphaFoldDB" id="A0A7I8VSZ9"/>
<organism evidence="6 7">
    <name type="scientific">Dimorphilus gyrociliatus</name>
    <dbReference type="NCBI Taxonomy" id="2664684"/>
    <lineage>
        <taxon>Eukaryota</taxon>
        <taxon>Metazoa</taxon>
        <taxon>Spiralia</taxon>
        <taxon>Lophotrochozoa</taxon>
        <taxon>Annelida</taxon>
        <taxon>Polychaeta</taxon>
        <taxon>Polychaeta incertae sedis</taxon>
        <taxon>Dinophilidae</taxon>
        <taxon>Dimorphilus</taxon>
    </lineage>
</organism>
<dbReference type="PROSITE" id="PS50293">
    <property type="entry name" value="TPR_REGION"/>
    <property type="match status" value="1"/>
</dbReference>
<dbReference type="PANTHER" id="PTHR22904">
    <property type="entry name" value="TPR REPEAT CONTAINING PROTEIN"/>
    <property type="match status" value="1"/>
</dbReference>
<feature type="repeat" description="TPR" evidence="3">
    <location>
        <begin position="73"/>
        <end position="106"/>
    </location>
</feature>
<name>A0A7I8VSZ9_9ANNE</name>
<feature type="transmembrane region" description="Helical" evidence="5">
    <location>
        <begin position="132"/>
        <end position="151"/>
    </location>
</feature>
<accession>A0A7I8VSZ9</accession>
<keyword evidence="5" id="KW-0812">Transmembrane</keyword>
<feature type="transmembrane region" description="Helical" evidence="5">
    <location>
        <begin position="163"/>
        <end position="182"/>
    </location>
</feature>
<keyword evidence="5" id="KW-0472">Membrane</keyword>
<dbReference type="Pfam" id="PF07719">
    <property type="entry name" value="TPR_2"/>
    <property type="match status" value="1"/>
</dbReference>
<gene>
    <name evidence="6" type="ORF">DGYR_LOCUS7669</name>
</gene>
<evidence type="ECO:0000256" key="2">
    <source>
        <dbReference type="ARBA" id="ARBA00022803"/>
    </source>
</evidence>
<dbReference type="Pfam" id="PF13414">
    <property type="entry name" value="TPR_11"/>
    <property type="match status" value="1"/>
</dbReference>
<evidence type="ECO:0000256" key="5">
    <source>
        <dbReference type="SAM" id="Phobius"/>
    </source>
</evidence>
<reference evidence="6 7" key="1">
    <citation type="submission" date="2020-08" db="EMBL/GenBank/DDBJ databases">
        <authorList>
            <person name="Hejnol A."/>
        </authorList>
    </citation>
    <scope>NUCLEOTIDE SEQUENCE [LARGE SCALE GENOMIC DNA]</scope>
</reference>
<dbReference type="PANTHER" id="PTHR22904:SF532">
    <property type="entry name" value="HEAT SHOCK PROTEIN STI1-LIKE PROTEIN"/>
    <property type="match status" value="1"/>
</dbReference>
<dbReference type="Proteomes" id="UP000549394">
    <property type="component" value="Unassembled WGS sequence"/>
</dbReference>
<keyword evidence="2 3" id="KW-0802">TPR repeat</keyword>
<evidence type="ECO:0000313" key="6">
    <source>
        <dbReference type="EMBL" id="CAD5119422.1"/>
    </source>
</evidence>
<protein>
    <submittedName>
        <fullName evidence="6">DgyrCDS8034</fullName>
    </submittedName>
</protein>
<feature type="region of interest" description="Disordered" evidence="4">
    <location>
        <begin position="196"/>
        <end position="225"/>
    </location>
</feature>
<evidence type="ECO:0000313" key="7">
    <source>
        <dbReference type="Proteomes" id="UP000549394"/>
    </source>
</evidence>
<dbReference type="Gene3D" id="1.25.40.10">
    <property type="entry name" value="Tetratricopeptide repeat domain"/>
    <property type="match status" value="1"/>
</dbReference>
<sequence>MSSDIVDPKADGDNCLKNKKYIEAMLHYTKATKIDPKNAKIYSNRSLAFLRLDQYFYALEDANKAIKLEPTWAKGYFRRGEVYFCTQHYKKALQSYQQGLDFDPNDKTLLNARQLASIKWDTLRTSEARIPVIGMIIGMIFGIAVVLFDHYLNQPSVIQNSVLKMIIAASFTALAYGVSLAYRGFNRSQRRGLLESPVDLFGTGDEPQEKPSVPPPNVRPKAKRS</sequence>
<keyword evidence="1" id="KW-0677">Repeat</keyword>
<evidence type="ECO:0000256" key="1">
    <source>
        <dbReference type="ARBA" id="ARBA00022737"/>
    </source>
</evidence>
<proteinExistence type="predicted"/>
<dbReference type="EMBL" id="CAJFCJ010000010">
    <property type="protein sequence ID" value="CAD5119422.1"/>
    <property type="molecule type" value="Genomic_DNA"/>
</dbReference>